<proteinExistence type="predicted"/>
<dbReference type="EMBL" id="BKCJ010519119">
    <property type="protein sequence ID" value="GFA94400.1"/>
    <property type="molecule type" value="Genomic_DNA"/>
</dbReference>
<feature type="non-terminal residue" evidence="2">
    <location>
        <position position="122"/>
    </location>
</feature>
<feature type="non-terminal residue" evidence="2">
    <location>
        <position position="1"/>
    </location>
</feature>
<evidence type="ECO:0000313" key="2">
    <source>
        <dbReference type="EMBL" id="GFA94400.1"/>
    </source>
</evidence>
<reference evidence="2" key="1">
    <citation type="journal article" date="2019" name="Sci. Rep.">
        <title>Draft genome of Tanacetum cinerariifolium, the natural source of mosquito coil.</title>
        <authorList>
            <person name="Yamashiro T."/>
            <person name="Shiraishi A."/>
            <person name="Satake H."/>
            <person name="Nakayama K."/>
        </authorList>
    </citation>
    <scope>NUCLEOTIDE SEQUENCE</scope>
</reference>
<accession>A0A699KH12</accession>
<organism evidence="2">
    <name type="scientific">Tanacetum cinerariifolium</name>
    <name type="common">Dalmatian daisy</name>
    <name type="synonym">Chrysanthemum cinerariifolium</name>
    <dbReference type="NCBI Taxonomy" id="118510"/>
    <lineage>
        <taxon>Eukaryota</taxon>
        <taxon>Viridiplantae</taxon>
        <taxon>Streptophyta</taxon>
        <taxon>Embryophyta</taxon>
        <taxon>Tracheophyta</taxon>
        <taxon>Spermatophyta</taxon>
        <taxon>Magnoliopsida</taxon>
        <taxon>eudicotyledons</taxon>
        <taxon>Gunneridae</taxon>
        <taxon>Pentapetalae</taxon>
        <taxon>asterids</taxon>
        <taxon>campanulids</taxon>
        <taxon>Asterales</taxon>
        <taxon>Asteraceae</taxon>
        <taxon>Asteroideae</taxon>
        <taxon>Anthemideae</taxon>
        <taxon>Anthemidinae</taxon>
        <taxon>Tanacetum</taxon>
    </lineage>
</organism>
<evidence type="ECO:0000259" key="1">
    <source>
        <dbReference type="Pfam" id="PF13960"/>
    </source>
</evidence>
<dbReference type="PANTHER" id="PTHR48258:SF9">
    <property type="entry name" value="OS01G0348150 PROTEIN"/>
    <property type="match status" value="1"/>
</dbReference>
<protein>
    <submittedName>
        <fullName evidence="2">Putative transposon, En/Spm-like protein</fullName>
    </submittedName>
</protein>
<feature type="domain" description="DUF4218" evidence="1">
    <location>
        <begin position="79"/>
        <end position="122"/>
    </location>
</feature>
<dbReference type="AlphaFoldDB" id="A0A699KH12"/>
<dbReference type="InterPro" id="IPR004242">
    <property type="entry name" value="Transposase_21"/>
</dbReference>
<comment type="caution">
    <text evidence="2">The sequence shown here is derived from an EMBL/GenBank/DDBJ whole genome shotgun (WGS) entry which is preliminary data.</text>
</comment>
<dbReference type="InterPro" id="IPR025452">
    <property type="entry name" value="DUF4218"/>
</dbReference>
<name>A0A699KH12_TANCI</name>
<dbReference type="Pfam" id="PF02992">
    <property type="entry name" value="Transposase_21"/>
    <property type="match status" value="1"/>
</dbReference>
<gene>
    <name evidence="2" type="ORF">Tci_666372</name>
</gene>
<dbReference type="Pfam" id="PF13960">
    <property type="entry name" value="DUF4218"/>
    <property type="match status" value="1"/>
</dbReference>
<dbReference type="PANTHER" id="PTHR48258">
    <property type="entry name" value="DUF4218 DOMAIN-CONTAINING PROTEIN-RELATED"/>
    <property type="match status" value="1"/>
</dbReference>
<sequence length="122" mass="14619">PLVDDLYTLFETWVDTYDASTKENFNLCAFVLWTINDYPGLGGKIQKQKRKTTEEEGSSSQVNEAYWKKFNIWYRKLRKEISLQELDKMQEELVVTLRLLEKFFPPSFFDIMIHLTMHLTRE</sequence>